<keyword evidence="1" id="KW-1133">Transmembrane helix</keyword>
<reference evidence="2 3" key="1">
    <citation type="journal article" date="2016" name="Nat. Commun.">
        <title>Thousands of microbial genomes shed light on interconnected biogeochemical processes in an aquifer system.</title>
        <authorList>
            <person name="Anantharaman K."/>
            <person name="Brown C.T."/>
            <person name="Hug L.A."/>
            <person name="Sharon I."/>
            <person name="Castelle C.J."/>
            <person name="Probst A.J."/>
            <person name="Thomas B.C."/>
            <person name="Singh A."/>
            <person name="Wilkins M.J."/>
            <person name="Karaoz U."/>
            <person name="Brodie E.L."/>
            <person name="Williams K.H."/>
            <person name="Hubbard S.S."/>
            <person name="Banfield J.F."/>
        </authorList>
    </citation>
    <scope>NUCLEOTIDE SEQUENCE [LARGE SCALE GENOMIC DNA]</scope>
</reference>
<accession>A0A1F6TGY3</accession>
<gene>
    <name evidence="2" type="ORF">A2150_06125</name>
</gene>
<dbReference type="EMBL" id="MFSS01000027">
    <property type="protein sequence ID" value="OGI44393.1"/>
    <property type="molecule type" value="Genomic_DNA"/>
</dbReference>
<evidence type="ECO:0000313" key="3">
    <source>
        <dbReference type="Proteomes" id="UP000177925"/>
    </source>
</evidence>
<evidence type="ECO:0000313" key="2">
    <source>
        <dbReference type="EMBL" id="OGI44393.1"/>
    </source>
</evidence>
<dbReference type="AlphaFoldDB" id="A0A1F6TGY3"/>
<keyword evidence="1" id="KW-0812">Transmembrane</keyword>
<keyword evidence="1" id="KW-0472">Membrane</keyword>
<comment type="caution">
    <text evidence="2">The sequence shown here is derived from an EMBL/GenBank/DDBJ whole genome shotgun (WGS) entry which is preliminary data.</text>
</comment>
<organism evidence="2 3">
    <name type="scientific">Candidatus Muproteobacteria bacterium RBG_16_64_11</name>
    <dbReference type="NCBI Taxonomy" id="1817758"/>
    <lineage>
        <taxon>Bacteria</taxon>
        <taxon>Pseudomonadati</taxon>
        <taxon>Pseudomonadota</taxon>
        <taxon>Candidatus Muproteobacteria</taxon>
    </lineage>
</organism>
<feature type="transmembrane region" description="Helical" evidence="1">
    <location>
        <begin position="96"/>
        <end position="113"/>
    </location>
</feature>
<dbReference type="Proteomes" id="UP000177925">
    <property type="component" value="Unassembled WGS sequence"/>
</dbReference>
<name>A0A1F6TGY3_9PROT</name>
<sequence length="118" mass="12990">MKPRKKTKPKTPAANILMQFGPMRVALACTALALIAFVPAPGTAPVYSGWAMIPTIVVPVLAPNIFMVVMLDVMMSSIFMIDKKGAERARYRRIQLINLALAAGLVVFWAPYFKALIR</sequence>
<proteinExistence type="predicted"/>
<feature type="transmembrane region" description="Helical" evidence="1">
    <location>
        <begin position="52"/>
        <end position="75"/>
    </location>
</feature>
<protein>
    <submittedName>
        <fullName evidence="2">Uncharacterized protein</fullName>
    </submittedName>
</protein>
<evidence type="ECO:0000256" key="1">
    <source>
        <dbReference type="SAM" id="Phobius"/>
    </source>
</evidence>